<proteinExistence type="predicted"/>
<keyword evidence="2" id="KW-0472">Membrane</keyword>
<feature type="region of interest" description="Disordered" evidence="1">
    <location>
        <begin position="272"/>
        <end position="309"/>
    </location>
</feature>
<evidence type="ECO:0000256" key="1">
    <source>
        <dbReference type="SAM" id="MobiDB-lite"/>
    </source>
</evidence>
<dbReference type="AlphaFoldDB" id="A0AAT9H8F6"/>
<feature type="transmembrane region" description="Helical" evidence="2">
    <location>
        <begin position="6"/>
        <end position="26"/>
    </location>
</feature>
<reference evidence="3" key="1">
    <citation type="submission" date="2024-06" db="EMBL/GenBank/DDBJ databases">
        <authorList>
            <consortium name="consrtm"/>
            <person name="Uemura M."/>
            <person name="Terahara T."/>
        </authorList>
    </citation>
    <scope>NUCLEOTIDE SEQUENCE</scope>
    <source>
        <strain evidence="3">KM77-8</strain>
    </source>
</reference>
<dbReference type="EMBL" id="AP035768">
    <property type="protein sequence ID" value="BFO13677.1"/>
    <property type="molecule type" value="Genomic_DNA"/>
</dbReference>
<reference evidence="3" key="2">
    <citation type="submission" date="2024-07" db="EMBL/GenBank/DDBJ databases">
        <title>Streptomyces haneummycinica sp. nov., a new antibiotic-producing actinobacterium isolated from marine sediment.</title>
        <authorList>
            <person name="Uemura M."/>
            <person name="Hamada M."/>
            <person name="Hirano S."/>
            <person name="Kobayashi K."/>
            <person name="Ohshiro T."/>
            <person name="Kobayashi T."/>
            <person name="Terahara T."/>
        </authorList>
    </citation>
    <scope>NUCLEOTIDE SEQUENCE</scope>
    <source>
        <strain evidence="3">KM77-8</strain>
    </source>
</reference>
<sequence length="309" mass="31428">MPLPGLHLGVVAVAGGVVGVGVRLHAIRDRLDQRRTAARAGTAYGVGEDLVHGGGVVAVDQAAGHPVADGLVGQRRGRGLPVERYGDREAVVLDEEDDRGLPDGGEVQGLVEVALAGAAVADHGERDHVVALEAGGVREPHRVRQLGGERGAQRGHAVLVGVVAGVPVAAQQGEGLDGVHSAGDDGEGVAVAREEPVPLGQDERGGNLAGLLAGAGGVDGETALLGEGGGLRVVAAALHQLRVQPPQQLRVGLRGRVGAEHAVRLRVGQQRRGVGTGLPGGRRGRPVGPRCSMTVMTAPPHGKTETRRL</sequence>
<gene>
    <name evidence="3" type="ORF">SHKM778_00650</name>
</gene>
<keyword evidence="2" id="KW-0812">Transmembrane</keyword>
<accession>A0AAT9H8F6</accession>
<protein>
    <submittedName>
        <fullName evidence="3">Uncharacterized protein</fullName>
    </submittedName>
</protein>
<evidence type="ECO:0000313" key="3">
    <source>
        <dbReference type="EMBL" id="BFO13677.1"/>
    </source>
</evidence>
<organism evidence="3">
    <name type="scientific">Streptomyces haneummycinicus</name>
    <dbReference type="NCBI Taxonomy" id="3074435"/>
    <lineage>
        <taxon>Bacteria</taxon>
        <taxon>Bacillati</taxon>
        <taxon>Actinomycetota</taxon>
        <taxon>Actinomycetes</taxon>
        <taxon>Kitasatosporales</taxon>
        <taxon>Streptomycetaceae</taxon>
        <taxon>Streptomyces</taxon>
    </lineage>
</organism>
<keyword evidence="2" id="KW-1133">Transmembrane helix</keyword>
<evidence type="ECO:0000256" key="2">
    <source>
        <dbReference type="SAM" id="Phobius"/>
    </source>
</evidence>
<name>A0AAT9H8F6_9ACTN</name>